<dbReference type="Gene3D" id="2.130.10.10">
    <property type="entry name" value="YVTN repeat-like/Quinoprotein amine dehydrogenase"/>
    <property type="match status" value="1"/>
</dbReference>
<evidence type="ECO:0000256" key="6">
    <source>
        <dbReference type="ARBA" id="ARBA00039131"/>
    </source>
</evidence>
<protein>
    <recommendedName>
        <fullName evidence="6">methylated diphthine methylhydrolase</fullName>
        <ecNumber evidence="6">3.1.1.97</ecNumber>
    </recommendedName>
</protein>
<comment type="similarity">
    <text evidence="5">Belongs to the DPH7 family.</text>
</comment>
<keyword evidence="9" id="KW-1185">Reference proteome</keyword>
<evidence type="ECO:0000256" key="3">
    <source>
        <dbReference type="ARBA" id="ARBA00022737"/>
    </source>
</evidence>
<dbReference type="AlphaFoldDB" id="A0A1Q2YL73"/>
<reference evidence="8 9" key="1">
    <citation type="submission" date="2016-08" db="EMBL/GenBank/DDBJ databases">
        <title>Whole genome shotgun sequence of Pichia membranifaciens KS47-1.</title>
        <authorList>
            <person name="Konishi M."/>
            <person name="Ishida M."/>
            <person name="Arakawa T."/>
            <person name="Kato Y."/>
            <person name="Horiuchi J."/>
        </authorList>
    </citation>
    <scope>NUCLEOTIDE SEQUENCE [LARGE SCALE GENOMIC DNA]</scope>
    <source>
        <strain evidence="8 9">KS47-1</strain>
    </source>
</reference>
<dbReference type="InterPro" id="IPR015943">
    <property type="entry name" value="WD40/YVTN_repeat-like_dom_sf"/>
</dbReference>
<keyword evidence="4" id="KW-0378">Hydrolase</keyword>
<keyword evidence="3" id="KW-0677">Repeat</keyword>
<evidence type="ECO:0000256" key="1">
    <source>
        <dbReference type="ARBA" id="ARBA00005156"/>
    </source>
</evidence>
<evidence type="ECO:0000256" key="7">
    <source>
        <dbReference type="ARBA" id="ARBA00047551"/>
    </source>
</evidence>
<evidence type="ECO:0000256" key="2">
    <source>
        <dbReference type="ARBA" id="ARBA00022574"/>
    </source>
</evidence>
<proteinExistence type="inferred from homology"/>
<dbReference type="PANTHER" id="PTHR46042:SF1">
    <property type="entry name" value="DIPHTHINE METHYLTRANSFERASE"/>
    <property type="match status" value="1"/>
</dbReference>
<sequence length="390" mass="42904">MTHNLSRQALFKTNSPPCCLRINPLNPSIVYFGTYTLIEGNNRKGSIEIWKIDKKNDTDSSFSTDCPDDGNVSVDNLPLLGTRLKVIPTHGAVLDIKIDSKTIPSTNSSLLLATGSSTGNITFWKIDKEDGTTVTEIADVQLFPEATSESDETLITSINFHPSKNYLVFTTTAGNVGYYDYENPTSMPEESSTIFFGSEHSLEAWFADWGHHGFLDNVVFSGGDDAKLIAHDIREPTAIMEASRIHDAGIVSILTGRKDWCENVTDQYVIWTGGYDDNLCVLDLRAGLSSTGGSLIPGMPPMVKEKHNLGGGVWRLIPSPHANDHRVMTCNMYDGGKILSYNEQTAQQVELIGNYKGEHSSITYGGDWVGDRIISCSFYDNIVQVWSGDI</sequence>
<dbReference type="GO" id="GO:0017183">
    <property type="term" value="P:protein histidyl modification to diphthamide"/>
    <property type="evidence" value="ECO:0007669"/>
    <property type="project" value="TreeGrafter"/>
</dbReference>
<keyword evidence="2" id="KW-0853">WD repeat</keyword>
<dbReference type="EC" id="3.1.1.97" evidence="6"/>
<evidence type="ECO:0000313" key="9">
    <source>
        <dbReference type="Proteomes" id="UP000186136"/>
    </source>
</evidence>
<evidence type="ECO:0000256" key="4">
    <source>
        <dbReference type="ARBA" id="ARBA00022801"/>
    </source>
</evidence>
<comment type="caution">
    <text evidence="8">The sequence shown here is derived from an EMBL/GenBank/DDBJ whole genome shotgun (WGS) entry which is preliminary data.</text>
</comment>
<comment type="catalytic activity">
    <reaction evidence="7">
        <text>diphthine methyl ester-[translation elongation factor 2] + H2O = diphthine-[translation elongation factor 2] + methanol + H(+)</text>
        <dbReference type="Rhea" id="RHEA:42656"/>
        <dbReference type="Rhea" id="RHEA-COMP:10172"/>
        <dbReference type="Rhea" id="RHEA-COMP:10173"/>
        <dbReference type="ChEBI" id="CHEBI:15377"/>
        <dbReference type="ChEBI" id="CHEBI:15378"/>
        <dbReference type="ChEBI" id="CHEBI:17790"/>
        <dbReference type="ChEBI" id="CHEBI:79005"/>
        <dbReference type="ChEBI" id="CHEBI:82696"/>
        <dbReference type="EC" id="3.1.1.97"/>
    </reaction>
</comment>
<dbReference type="SMART" id="SM00320">
    <property type="entry name" value="WD40"/>
    <property type="match status" value="4"/>
</dbReference>
<dbReference type="EMBL" id="BDGI01000170">
    <property type="protein sequence ID" value="GAV30295.1"/>
    <property type="molecule type" value="Genomic_DNA"/>
</dbReference>
<dbReference type="Proteomes" id="UP000186136">
    <property type="component" value="Unassembled WGS sequence"/>
</dbReference>
<evidence type="ECO:0000313" key="8">
    <source>
        <dbReference type="EMBL" id="GAV30295.1"/>
    </source>
</evidence>
<evidence type="ECO:0000256" key="5">
    <source>
        <dbReference type="ARBA" id="ARBA00038092"/>
    </source>
</evidence>
<dbReference type="OrthoDB" id="1930760at2759"/>
<comment type="pathway">
    <text evidence="1">Protein modification; peptidyl-diphthamide biosynthesis.</text>
</comment>
<dbReference type="GO" id="GO:0061685">
    <property type="term" value="F:diphthine methylesterase activity"/>
    <property type="evidence" value="ECO:0007669"/>
    <property type="project" value="UniProtKB-EC"/>
</dbReference>
<organism evidence="8 9">
    <name type="scientific">Pichia membranifaciens</name>
    <dbReference type="NCBI Taxonomy" id="4926"/>
    <lineage>
        <taxon>Eukaryota</taxon>
        <taxon>Fungi</taxon>
        <taxon>Dikarya</taxon>
        <taxon>Ascomycota</taxon>
        <taxon>Saccharomycotina</taxon>
        <taxon>Pichiomycetes</taxon>
        <taxon>Pichiales</taxon>
        <taxon>Pichiaceae</taxon>
        <taxon>Pichia</taxon>
    </lineage>
</organism>
<dbReference type="InterPro" id="IPR036322">
    <property type="entry name" value="WD40_repeat_dom_sf"/>
</dbReference>
<dbReference type="InterPro" id="IPR052415">
    <property type="entry name" value="Diphthine_MTase"/>
</dbReference>
<dbReference type="GO" id="GO:0005737">
    <property type="term" value="C:cytoplasm"/>
    <property type="evidence" value="ECO:0007669"/>
    <property type="project" value="TreeGrafter"/>
</dbReference>
<accession>A0A1Q2YL73</accession>
<name>A0A1Q2YL73_9ASCO</name>
<dbReference type="SUPFAM" id="SSF50978">
    <property type="entry name" value="WD40 repeat-like"/>
    <property type="match status" value="1"/>
</dbReference>
<dbReference type="InterPro" id="IPR001680">
    <property type="entry name" value="WD40_rpt"/>
</dbReference>
<gene>
    <name evidence="8" type="ORF">PMKS-003805</name>
</gene>
<dbReference type="PANTHER" id="PTHR46042">
    <property type="entry name" value="DIPHTHINE METHYLTRANSFERASE"/>
    <property type="match status" value="1"/>
</dbReference>